<comment type="subunit">
    <text evidence="1">Homodimer.</text>
</comment>
<name>Q2H7B3_CHAGB</name>
<dbReference type="SUPFAM" id="SSF54909">
    <property type="entry name" value="Dimeric alpha+beta barrel"/>
    <property type="match status" value="1"/>
</dbReference>
<proteinExistence type="predicted"/>
<keyword evidence="2" id="KW-0812">Transmembrane</keyword>
<dbReference type="PANTHER" id="PTHR33178">
    <property type="match status" value="1"/>
</dbReference>
<dbReference type="InterPro" id="IPR013097">
    <property type="entry name" value="Dabb"/>
</dbReference>
<dbReference type="Gene3D" id="3.30.70.100">
    <property type="match status" value="1"/>
</dbReference>
<dbReference type="Proteomes" id="UP000001056">
    <property type="component" value="Unassembled WGS sequence"/>
</dbReference>
<dbReference type="InParanoid" id="Q2H7B3"/>
<evidence type="ECO:0000256" key="2">
    <source>
        <dbReference type="SAM" id="Phobius"/>
    </source>
</evidence>
<sequence>MLDIAGARPHVWRIAIFVVGLLTLFLFFDPIGFASSSMDAMANRGPGDADTLTHVVMFQFKRDADPAAVDVACAKMMSLKDNCVAQNSKFPYIKSLTGGKDNSIEKLQVGHFTWVSHSIVNDRRSMARHTLFVVQFANADDRNYYVEHDPVHQAFKQEIKPLVEATTVLDFTNGKFT</sequence>
<feature type="transmembrane region" description="Helical" evidence="2">
    <location>
        <begin position="12"/>
        <end position="34"/>
    </location>
</feature>
<dbReference type="InterPro" id="IPR044662">
    <property type="entry name" value="HS1/DABB1-like"/>
</dbReference>
<keyword evidence="5" id="KW-1185">Reference proteome</keyword>
<evidence type="ECO:0000313" key="4">
    <source>
        <dbReference type="EMBL" id="EAQ88833.1"/>
    </source>
</evidence>
<feature type="domain" description="Stress-response A/B barrel" evidence="3">
    <location>
        <begin position="52"/>
        <end position="171"/>
    </location>
</feature>
<dbReference type="VEuPathDB" id="FungiDB:CHGG_05452"/>
<protein>
    <recommendedName>
        <fullName evidence="3">Stress-response A/B barrel domain-containing protein</fullName>
    </recommendedName>
</protein>
<evidence type="ECO:0000313" key="5">
    <source>
        <dbReference type="Proteomes" id="UP000001056"/>
    </source>
</evidence>
<dbReference type="OrthoDB" id="1601230at2759"/>
<dbReference type="AlphaFoldDB" id="Q2H7B3"/>
<dbReference type="RefSeq" id="XP_001221547.1">
    <property type="nucleotide sequence ID" value="XM_001221546.1"/>
</dbReference>
<accession>Q2H7B3</accession>
<dbReference type="OMA" id="GIQNGMT"/>
<gene>
    <name evidence="4" type="ORF">CHGG_05452</name>
</gene>
<evidence type="ECO:0000256" key="1">
    <source>
        <dbReference type="ARBA" id="ARBA00011738"/>
    </source>
</evidence>
<organism evidence="4 5">
    <name type="scientific">Chaetomium globosum (strain ATCC 6205 / CBS 148.51 / DSM 1962 / NBRC 6347 / NRRL 1970)</name>
    <name type="common">Soil fungus</name>
    <dbReference type="NCBI Taxonomy" id="306901"/>
    <lineage>
        <taxon>Eukaryota</taxon>
        <taxon>Fungi</taxon>
        <taxon>Dikarya</taxon>
        <taxon>Ascomycota</taxon>
        <taxon>Pezizomycotina</taxon>
        <taxon>Sordariomycetes</taxon>
        <taxon>Sordariomycetidae</taxon>
        <taxon>Sordariales</taxon>
        <taxon>Chaetomiaceae</taxon>
        <taxon>Chaetomium</taxon>
    </lineage>
</organism>
<keyword evidence="2" id="KW-1133">Transmembrane helix</keyword>
<dbReference type="PROSITE" id="PS51502">
    <property type="entry name" value="S_R_A_B_BARREL"/>
    <property type="match status" value="1"/>
</dbReference>
<dbReference type="SMART" id="SM00886">
    <property type="entry name" value="Dabb"/>
    <property type="match status" value="1"/>
</dbReference>
<dbReference type="Pfam" id="PF07876">
    <property type="entry name" value="Dabb"/>
    <property type="match status" value="2"/>
</dbReference>
<dbReference type="EMBL" id="CH408031">
    <property type="protein sequence ID" value="EAQ88833.1"/>
    <property type="molecule type" value="Genomic_DNA"/>
</dbReference>
<dbReference type="eggNOG" id="ENOG502S73V">
    <property type="taxonomic scope" value="Eukaryota"/>
</dbReference>
<dbReference type="GeneID" id="4391184"/>
<keyword evidence="2" id="KW-0472">Membrane</keyword>
<dbReference type="InterPro" id="IPR011008">
    <property type="entry name" value="Dimeric_a/b-barrel"/>
</dbReference>
<dbReference type="PANTHER" id="PTHR33178:SF10">
    <property type="entry name" value="STRESS-RESPONSE A_B BARREL DOMAIN-CONTAINING PROTEIN"/>
    <property type="match status" value="1"/>
</dbReference>
<dbReference type="HOGENOM" id="CLU_080664_2_0_1"/>
<reference evidence="5" key="1">
    <citation type="journal article" date="2015" name="Genome Announc.">
        <title>Draft genome sequence of the cellulolytic fungus Chaetomium globosum.</title>
        <authorList>
            <person name="Cuomo C.A."/>
            <person name="Untereiner W.A."/>
            <person name="Ma L.-J."/>
            <person name="Grabherr M."/>
            <person name="Birren B.W."/>
        </authorList>
    </citation>
    <scope>NUCLEOTIDE SEQUENCE [LARGE SCALE GENOMIC DNA]</scope>
    <source>
        <strain evidence="5">ATCC 6205 / CBS 148.51 / DSM 1962 / NBRC 6347 / NRRL 1970</strain>
    </source>
</reference>
<dbReference type="STRING" id="306901.Q2H7B3"/>
<evidence type="ECO:0000259" key="3">
    <source>
        <dbReference type="PROSITE" id="PS51502"/>
    </source>
</evidence>